<proteinExistence type="predicted"/>
<evidence type="ECO:0000313" key="1">
    <source>
        <dbReference type="EMBL" id="KDQ13087.1"/>
    </source>
</evidence>
<dbReference type="HOGENOM" id="CLU_2704506_0_0_1"/>
<protein>
    <submittedName>
        <fullName evidence="1">Uncharacterized protein</fullName>
    </submittedName>
</protein>
<reference evidence="2" key="1">
    <citation type="journal article" date="2014" name="Proc. Natl. Acad. Sci. U.S.A.">
        <title>Extensive sampling of basidiomycete genomes demonstrates inadequacy of the white-rot/brown-rot paradigm for wood decay fungi.</title>
        <authorList>
            <person name="Riley R."/>
            <person name="Salamov A.A."/>
            <person name="Brown D.W."/>
            <person name="Nagy L.G."/>
            <person name="Floudas D."/>
            <person name="Held B.W."/>
            <person name="Levasseur A."/>
            <person name="Lombard V."/>
            <person name="Morin E."/>
            <person name="Otillar R."/>
            <person name="Lindquist E.A."/>
            <person name="Sun H."/>
            <person name="LaButti K.M."/>
            <person name="Schmutz J."/>
            <person name="Jabbour D."/>
            <person name="Luo H."/>
            <person name="Baker S.E."/>
            <person name="Pisabarro A.G."/>
            <person name="Walton J.D."/>
            <person name="Blanchette R.A."/>
            <person name="Henrissat B."/>
            <person name="Martin F."/>
            <person name="Cullen D."/>
            <person name="Hibbett D.S."/>
            <person name="Grigoriev I.V."/>
        </authorList>
    </citation>
    <scope>NUCLEOTIDE SEQUENCE [LARGE SCALE GENOMIC DNA]</scope>
    <source>
        <strain evidence="2">FD-172 SS1</strain>
    </source>
</reference>
<gene>
    <name evidence="1" type="ORF">BOTBODRAFT_402482</name>
</gene>
<keyword evidence="2" id="KW-1185">Reference proteome</keyword>
<evidence type="ECO:0000313" key="2">
    <source>
        <dbReference type="Proteomes" id="UP000027195"/>
    </source>
</evidence>
<organism evidence="1 2">
    <name type="scientific">Botryobasidium botryosum (strain FD-172 SS1)</name>
    <dbReference type="NCBI Taxonomy" id="930990"/>
    <lineage>
        <taxon>Eukaryota</taxon>
        <taxon>Fungi</taxon>
        <taxon>Dikarya</taxon>
        <taxon>Basidiomycota</taxon>
        <taxon>Agaricomycotina</taxon>
        <taxon>Agaricomycetes</taxon>
        <taxon>Cantharellales</taxon>
        <taxon>Botryobasidiaceae</taxon>
        <taxon>Botryobasidium</taxon>
    </lineage>
</organism>
<accession>A0A067MMH5</accession>
<name>A0A067MMH5_BOTB1</name>
<dbReference type="Proteomes" id="UP000027195">
    <property type="component" value="Unassembled WGS sequence"/>
</dbReference>
<sequence>MLSNFKPAPTAFPRITSPEKCAFQHRSTYAQLRSRYNCLPARLLAVSSLPAALVAAVPLDLLESLPASLPTIG</sequence>
<dbReference type="EMBL" id="KL198046">
    <property type="protein sequence ID" value="KDQ13087.1"/>
    <property type="molecule type" value="Genomic_DNA"/>
</dbReference>
<dbReference type="InParanoid" id="A0A067MMH5"/>
<dbReference type="AlphaFoldDB" id="A0A067MMH5"/>